<gene>
    <name evidence="1" type="ORF">AM305_04248</name>
</gene>
<reference evidence="1 2" key="1">
    <citation type="journal article" date="2010" name="Vet. Microbiol.">
        <title>Production of haemolysins by strains of the Actinobacillus minor/porcitonsillarum complex.</title>
        <authorList>
            <person name="Arya G."/>
            <person name="Niven D.F."/>
        </authorList>
    </citation>
    <scope>NUCLEOTIDE SEQUENCE [LARGE SCALE GENOMIC DNA]</scope>
    <source>
        <strain evidence="1 2">NM305</strain>
    </source>
</reference>
<name>C5RYP9_9PAST</name>
<dbReference type="EMBL" id="ACQL01000008">
    <property type="protein sequence ID" value="EER48217.1"/>
    <property type="molecule type" value="Genomic_DNA"/>
</dbReference>
<evidence type="ECO:0000313" key="1">
    <source>
        <dbReference type="EMBL" id="EER48217.1"/>
    </source>
</evidence>
<protein>
    <submittedName>
        <fullName evidence="1">Autotransporter adhesin</fullName>
    </submittedName>
</protein>
<comment type="caution">
    <text evidence="1">The sequence shown here is derived from an EMBL/GenBank/DDBJ whole genome shotgun (WGS) entry which is preliminary data.</text>
</comment>
<sequence length="65" mass="6689">AVETLNKDNKDVNFVNGTGTTAKASGKDITFDVNKSTLTADADGKVTADKAGNNFATAENVADII</sequence>
<proteinExistence type="predicted"/>
<dbReference type="AlphaFoldDB" id="C5RYP9"/>
<dbReference type="Proteomes" id="UP000005532">
    <property type="component" value="Unassembled WGS sequence"/>
</dbReference>
<organism evidence="1 2">
    <name type="scientific">Actinobacillus minor NM305</name>
    <dbReference type="NCBI Taxonomy" id="637911"/>
    <lineage>
        <taxon>Bacteria</taxon>
        <taxon>Pseudomonadati</taxon>
        <taxon>Pseudomonadota</taxon>
        <taxon>Gammaproteobacteria</taxon>
        <taxon>Pasteurellales</taxon>
        <taxon>Pasteurellaceae</taxon>
        <taxon>Actinobacillus</taxon>
    </lineage>
</organism>
<accession>C5RYP9</accession>
<feature type="non-terminal residue" evidence="1">
    <location>
        <position position="1"/>
    </location>
</feature>
<evidence type="ECO:0000313" key="2">
    <source>
        <dbReference type="Proteomes" id="UP000005532"/>
    </source>
</evidence>
<feature type="non-terminal residue" evidence="1">
    <location>
        <position position="65"/>
    </location>
</feature>